<feature type="transmembrane region" description="Helical" evidence="1">
    <location>
        <begin position="189"/>
        <end position="207"/>
    </location>
</feature>
<comment type="caution">
    <text evidence="2">The sequence shown here is derived from an EMBL/GenBank/DDBJ whole genome shotgun (WGS) entry which is preliminary data.</text>
</comment>
<sequence length="528" mass="61439">MVRKISSYLPVFIVALACLIPLAVATNNLSFRFDTDYKLIVPWVGYAIRAIKDPVHYFAWNNYIGLGIYPPGDPTSIILSPWYIPIFLLFGPETGLKVLIGVSMMVAGCTMWLFLRSLRIKPWISAWGAMLYELSGAFAALVTSGHIERFGSYAVTPYIFYLFFMPSPTSVHMACVGIIYAIMYLSSDVYSPWLLSVLYVCLSLYKILRHERSWKQSIKETITIYGFFLLFSSPKLLPYLVYVAPYFKRPWVIDPYAGSLHAWLLPLSYIIPWRVAFFDRPFFQRHLGFYFNWYEYFAFISIVPFIFLATLHRVWKKREVRYALVLILAGALYLALKCPYSPFYWVFHILPVTNSFRVPQRIVGFLVVPILLTICFCLEKWDMNGKRKYVVYGLCAASIVWTYVVATSTMRDAFEPFRRQESDIVHTLRQRDPSDFYVVDFSCCAQPFLARESIPVLNFYYGWMPTYTPRFTNEEGDKLDYTKLRNTKPSYIITDKPDSFEQYGYFQYIANGAMTIWKTNHPTIVPSI</sequence>
<feature type="transmembrane region" description="Helical" evidence="1">
    <location>
        <begin position="296"/>
        <end position="315"/>
    </location>
</feature>
<feature type="transmembrane region" description="Helical" evidence="1">
    <location>
        <begin position="98"/>
        <end position="115"/>
    </location>
</feature>
<keyword evidence="1" id="KW-0812">Transmembrane</keyword>
<keyword evidence="1" id="KW-0472">Membrane</keyword>
<dbReference type="PROSITE" id="PS51257">
    <property type="entry name" value="PROKAR_LIPOPROTEIN"/>
    <property type="match status" value="1"/>
</dbReference>
<evidence type="ECO:0000256" key="1">
    <source>
        <dbReference type="SAM" id="Phobius"/>
    </source>
</evidence>
<feature type="transmembrane region" description="Helical" evidence="1">
    <location>
        <begin position="222"/>
        <end position="244"/>
    </location>
</feature>
<reference evidence="2 3" key="1">
    <citation type="journal article" date="2016" name="Nat. Commun.">
        <title>Thousands of microbial genomes shed light on interconnected biogeochemical processes in an aquifer system.</title>
        <authorList>
            <person name="Anantharaman K."/>
            <person name="Brown C.T."/>
            <person name="Hug L.A."/>
            <person name="Sharon I."/>
            <person name="Castelle C.J."/>
            <person name="Probst A.J."/>
            <person name="Thomas B.C."/>
            <person name="Singh A."/>
            <person name="Wilkins M.J."/>
            <person name="Karaoz U."/>
            <person name="Brodie E.L."/>
            <person name="Williams K.H."/>
            <person name="Hubbard S.S."/>
            <person name="Banfield J.F."/>
        </authorList>
    </citation>
    <scope>NUCLEOTIDE SEQUENCE [LARGE SCALE GENOMIC DNA]</scope>
</reference>
<feature type="transmembrane region" description="Helical" evidence="1">
    <location>
        <begin position="159"/>
        <end position="182"/>
    </location>
</feature>
<feature type="transmembrane region" description="Helical" evidence="1">
    <location>
        <begin position="127"/>
        <end position="147"/>
    </location>
</feature>
<name>A0A1F5ZFH2_9BACT</name>
<evidence type="ECO:0008006" key="4">
    <source>
        <dbReference type="Google" id="ProtNLM"/>
    </source>
</evidence>
<evidence type="ECO:0000313" key="2">
    <source>
        <dbReference type="EMBL" id="OGG11074.1"/>
    </source>
</evidence>
<feature type="transmembrane region" description="Helical" evidence="1">
    <location>
        <begin position="322"/>
        <end position="346"/>
    </location>
</feature>
<accession>A0A1F5ZFH2</accession>
<dbReference type="AlphaFoldDB" id="A0A1F5ZFH2"/>
<protein>
    <recommendedName>
        <fullName evidence="4">Glycosyltransferase RgtA/B/C/D-like domain-containing protein</fullName>
    </recommendedName>
</protein>
<keyword evidence="1" id="KW-1133">Transmembrane helix</keyword>
<feature type="transmembrane region" description="Helical" evidence="1">
    <location>
        <begin position="358"/>
        <end position="378"/>
    </location>
</feature>
<feature type="transmembrane region" description="Helical" evidence="1">
    <location>
        <begin position="390"/>
        <end position="410"/>
    </location>
</feature>
<evidence type="ECO:0000313" key="3">
    <source>
        <dbReference type="Proteomes" id="UP000177268"/>
    </source>
</evidence>
<dbReference type="STRING" id="1798370.A2Z00_01680"/>
<gene>
    <name evidence="2" type="ORF">A2Z00_01680</name>
</gene>
<dbReference type="EMBL" id="MFIZ01000037">
    <property type="protein sequence ID" value="OGG11074.1"/>
    <property type="molecule type" value="Genomic_DNA"/>
</dbReference>
<dbReference type="Proteomes" id="UP000177268">
    <property type="component" value="Unassembled WGS sequence"/>
</dbReference>
<organism evidence="2 3">
    <name type="scientific">Candidatus Gottesmanbacteria bacterium RBG_13_45_10</name>
    <dbReference type="NCBI Taxonomy" id="1798370"/>
    <lineage>
        <taxon>Bacteria</taxon>
        <taxon>Candidatus Gottesmaniibacteriota</taxon>
    </lineage>
</organism>
<feature type="transmembrane region" description="Helical" evidence="1">
    <location>
        <begin position="256"/>
        <end position="276"/>
    </location>
</feature>
<proteinExistence type="predicted"/>